<evidence type="ECO:0000313" key="1">
    <source>
        <dbReference type="EMBL" id="KAJ4823539.1"/>
    </source>
</evidence>
<name>A0A9Q0F3Q4_9ROSI</name>
<dbReference type="Proteomes" id="UP001141552">
    <property type="component" value="Unassembled WGS sequence"/>
</dbReference>
<dbReference type="GO" id="GO:0005663">
    <property type="term" value="C:DNA replication factor C complex"/>
    <property type="evidence" value="ECO:0007669"/>
    <property type="project" value="TreeGrafter"/>
</dbReference>
<dbReference type="Gene3D" id="1.10.8.60">
    <property type="match status" value="1"/>
</dbReference>
<protein>
    <recommendedName>
        <fullName evidence="3">AAA+ ATPase domain-containing protein</fullName>
    </recommendedName>
</protein>
<evidence type="ECO:0000313" key="2">
    <source>
        <dbReference type="Proteomes" id="UP001141552"/>
    </source>
</evidence>
<reference evidence="1" key="2">
    <citation type="journal article" date="2023" name="Plants (Basel)">
        <title>Annotation of the Turnera subulata (Passifloraceae) Draft Genome Reveals the S-Locus Evolved after the Divergence of Turneroideae from Passifloroideae in a Stepwise Manner.</title>
        <authorList>
            <person name="Henning P.M."/>
            <person name="Roalson E.H."/>
            <person name="Mir W."/>
            <person name="McCubbin A.G."/>
            <person name="Shore J.S."/>
        </authorList>
    </citation>
    <scope>NUCLEOTIDE SEQUENCE</scope>
    <source>
        <strain evidence="1">F60SS</strain>
    </source>
</reference>
<dbReference type="PANTHER" id="PTHR11669:SF52">
    <property type="entry name" value="OS10G0574500 PROTEIN"/>
    <property type="match status" value="1"/>
</dbReference>
<dbReference type="GO" id="GO:0005634">
    <property type="term" value="C:nucleus"/>
    <property type="evidence" value="ECO:0007669"/>
    <property type="project" value="TreeGrafter"/>
</dbReference>
<dbReference type="PANTHER" id="PTHR11669">
    <property type="entry name" value="REPLICATION FACTOR C / DNA POLYMERASE III GAMMA-TAU SUBUNIT"/>
    <property type="match status" value="1"/>
</dbReference>
<dbReference type="OrthoDB" id="997223at2759"/>
<comment type="caution">
    <text evidence="1">The sequence shown here is derived from an EMBL/GenBank/DDBJ whole genome shotgun (WGS) entry which is preliminary data.</text>
</comment>
<dbReference type="InterPro" id="IPR027417">
    <property type="entry name" value="P-loop_NTPase"/>
</dbReference>
<organism evidence="1 2">
    <name type="scientific">Turnera subulata</name>
    <dbReference type="NCBI Taxonomy" id="218843"/>
    <lineage>
        <taxon>Eukaryota</taxon>
        <taxon>Viridiplantae</taxon>
        <taxon>Streptophyta</taxon>
        <taxon>Embryophyta</taxon>
        <taxon>Tracheophyta</taxon>
        <taxon>Spermatophyta</taxon>
        <taxon>Magnoliopsida</taxon>
        <taxon>eudicotyledons</taxon>
        <taxon>Gunneridae</taxon>
        <taxon>Pentapetalae</taxon>
        <taxon>rosids</taxon>
        <taxon>fabids</taxon>
        <taxon>Malpighiales</taxon>
        <taxon>Passifloraceae</taxon>
        <taxon>Turnera</taxon>
    </lineage>
</organism>
<gene>
    <name evidence="1" type="ORF">Tsubulata_045599</name>
</gene>
<dbReference type="FunFam" id="1.10.8.60:FF:000030">
    <property type="entry name" value="replication factor C subunit 3"/>
    <property type="match status" value="1"/>
</dbReference>
<reference evidence="1" key="1">
    <citation type="submission" date="2022-02" db="EMBL/GenBank/DDBJ databases">
        <authorList>
            <person name="Henning P.M."/>
            <person name="McCubbin A.G."/>
            <person name="Shore J.S."/>
        </authorList>
    </citation>
    <scope>NUCLEOTIDE SEQUENCE</scope>
    <source>
        <strain evidence="1">F60SS</strain>
        <tissue evidence="1">Leaves</tissue>
    </source>
</reference>
<dbReference type="GO" id="GO:0003689">
    <property type="term" value="F:DNA clamp loader activity"/>
    <property type="evidence" value="ECO:0007669"/>
    <property type="project" value="TreeGrafter"/>
</dbReference>
<dbReference type="SUPFAM" id="SSF52540">
    <property type="entry name" value="P-loop containing nucleoside triphosphate hydrolases"/>
    <property type="match status" value="1"/>
</dbReference>
<dbReference type="EMBL" id="JAKUCV010007425">
    <property type="protein sequence ID" value="KAJ4823539.1"/>
    <property type="molecule type" value="Genomic_DNA"/>
</dbReference>
<dbReference type="AlphaFoldDB" id="A0A9Q0F3Q4"/>
<dbReference type="Gene3D" id="1.20.272.10">
    <property type="match status" value="1"/>
</dbReference>
<feature type="non-terminal residue" evidence="1">
    <location>
        <position position="414"/>
    </location>
</feature>
<evidence type="ECO:0008006" key="3">
    <source>
        <dbReference type="Google" id="ProtNLM"/>
    </source>
</evidence>
<accession>A0A9Q0F3Q4</accession>
<dbReference type="GO" id="GO:0006281">
    <property type="term" value="P:DNA repair"/>
    <property type="evidence" value="ECO:0007669"/>
    <property type="project" value="TreeGrafter"/>
</dbReference>
<dbReference type="InterPro" id="IPR050238">
    <property type="entry name" value="DNA_Rep/Repair_Clamp_Loader"/>
</dbReference>
<sequence>YKGRSTGSSTSIPINLTHIGDENKKEVKESMLKGSDCLLIKKPALVEEASSVSCKQTQFTIGSGEKLKMGYAFNWGRKYQPRALKDFICHREKARTVLENLVKGVEYNHCIFEGPPGVGKRTMALALIREYVGEDINENASKGRPRSSTSIKVKVSSKHIEISLCELKWDVTDVVMELIKETHQDEYAKRRAKISRVYGAAIIVHEADSLSKDGQRQIGSLLETIEGNCKVIFCCFDISRLQHLKSLCMVTQLLPPSDKEIVEVLNFVAKEEGIQLPHQLAKIIAEKSKHCLQQAIRSFEATWHSNYPFKEDQHVLSGWEGELAEIAKSIIEEQTSKRYEAFKLFIFRQKLQILLQHNLCPEFVFGTLVEELKRHLVDQIQSQLRHLYQKYNVEDLTLATEEETQAARPRYARR</sequence>
<dbReference type="Gene3D" id="3.40.50.300">
    <property type="entry name" value="P-loop containing nucleotide triphosphate hydrolases"/>
    <property type="match status" value="1"/>
</dbReference>
<keyword evidence="2" id="KW-1185">Reference proteome</keyword>
<proteinExistence type="predicted"/>
<dbReference type="GO" id="GO:0006261">
    <property type="term" value="P:DNA-templated DNA replication"/>
    <property type="evidence" value="ECO:0007669"/>
    <property type="project" value="TreeGrafter"/>
</dbReference>